<dbReference type="Gene3D" id="3.30.565.10">
    <property type="entry name" value="Histidine kinase-like ATPase, C-terminal domain"/>
    <property type="match status" value="1"/>
</dbReference>
<dbReference type="InterPro" id="IPR003594">
    <property type="entry name" value="HATPase_dom"/>
</dbReference>
<dbReference type="SMART" id="SM00388">
    <property type="entry name" value="HisKA"/>
    <property type="match status" value="1"/>
</dbReference>
<dbReference type="Gene3D" id="3.30.450.20">
    <property type="entry name" value="PAS domain"/>
    <property type="match status" value="1"/>
</dbReference>
<dbReference type="EC" id="2.7.13.3" evidence="2"/>
<protein>
    <recommendedName>
        <fullName evidence="2">histidine kinase</fullName>
        <ecNumber evidence="2">2.7.13.3</ecNumber>
    </recommendedName>
</protein>
<reference evidence="11 12" key="1">
    <citation type="submission" date="2020-08" db="EMBL/GenBank/DDBJ databases">
        <title>A Genomic Blueprint of the Chicken Gut Microbiome.</title>
        <authorList>
            <person name="Gilroy R."/>
            <person name="Ravi A."/>
            <person name="Getino M."/>
            <person name="Pursley I."/>
            <person name="Horton D.L."/>
            <person name="Alikhan N.-F."/>
            <person name="Baker D."/>
            <person name="Gharbi K."/>
            <person name="Hall N."/>
            <person name="Watson M."/>
            <person name="Adriaenssens E.M."/>
            <person name="Foster-Nyarko E."/>
            <person name="Jarju S."/>
            <person name="Secka A."/>
            <person name="Antonio M."/>
            <person name="Oren A."/>
            <person name="Chaudhuri R."/>
            <person name="La Ragione R.M."/>
            <person name="Hildebrand F."/>
            <person name="Pallen M.J."/>
        </authorList>
    </citation>
    <scope>NUCLEOTIDE SEQUENCE [LARGE SCALE GENOMIC DNA]</scope>
    <source>
        <strain evidence="11 12">Sa2BUA9</strain>
    </source>
</reference>
<name>A0ABR8R540_9BACI</name>
<keyword evidence="6" id="KW-0418">Kinase</keyword>
<dbReference type="InterPro" id="IPR004358">
    <property type="entry name" value="Sig_transdc_His_kin-like_C"/>
</dbReference>
<dbReference type="InterPro" id="IPR036097">
    <property type="entry name" value="HisK_dim/P_sf"/>
</dbReference>
<evidence type="ECO:0000259" key="10">
    <source>
        <dbReference type="PROSITE" id="PS50112"/>
    </source>
</evidence>
<evidence type="ECO:0000313" key="12">
    <source>
        <dbReference type="Proteomes" id="UP000640786"/>
    </source>
</evidence>
<dbReference type="PANTHER" id="PTHR43711">
    <property type="entry name" value="TWO-COMPONENT HISTIDINE KINASE"/>
    <property type="match status" value="1"/>
</dbReference>
<keyword evidence="12" id="KW-1185">Reference proteome</keyword>
<dbReference type="InterPro" id="IPR000014">
    <property type="entry name" value="PAS"/>
</dbReference>
<dbReference type="PROSITE" id="PS50112">
    <property type="entry name" value="PAS"/>
    <property type="match status" value="1"/>
</dbReference>
<keyword evidence="4" id="KW-0808">Transferase</keyword>
<evidence type="ECO:0000256" key="5">
    <source>
        <dbReference type="ARBA" id="ARBA00022741"/>
    </source>
</evidence>
<dbReference type="Gene3D" id="1.10.287.130">
    <property type="match status" value="1"/>
</dbReference>
<dbReference type="Pfam" id="PF02518">
    <property type="entry name" value="HATPase_c"/>
    <property type="match status" value="1"/>
</dbReference>
<dbReference type="PANTHER" id="PTHR43711:SF28">
    <property type="entry name" value="SENSOR HISTIDINE KINASE YXDK"/>
    <property type="match status" value="1"/>
</dbReference>
<dbReference type="SMART" id="SM00091">
    <property type="entry name" value="PAS"/>
    <property type="match status" value="1"/>
</dbReference>
<dbReference type="InterPro" id="IPR050736">
    <property type="entry name" value="Sensor_HK_Regulatory"/>
</dbReference>
<dbReference type="CDD" id="cd00082">
    <property type="entry name" value="HisKA"/>
    <property type="match status" value="1"/>
</dbReference>
<dbReference type="EMBL" id="JACSQO010000001">
    <property type="protein sequence ID" value="MBD7942918.1"/>
    <property type="molecule type" value="Genomic_DNA"/>
</dbReference>
<evidence type="ECO:0000259" key="9">
    <source>
        <dbReference type="PROSITE" id="PS50109"/>
    </source>
</evidence>
<evidence type="ECO:0000313" key="11">
    <source>
        <dbReference type="EMBL" id="MBD7942918.1"/>
    </source>
</evidence>
<evidence type="ECO:0000256" key="1">
    <source>
        <dbReference type="ARBA" id="ARBA00000085"/>
    </source>
</evidence>
<dbReference type="NCBIfam" id="TIGR00229">
    <property type="entry name" value="sensory_box"/>
    <property type="match status" value="1"/>
</dbReference>
<dbReference type="SUPFAM" id="SSF55874">
    <property type="entry name" value="ATPase domain of HSP90 chaperone/DNA topoisomerase II/histidine kinase"/>
    <property type="match status" value="1"/>
</dbReference>
<evidence type="ECO:0000256" key="7">
    <source>
        <dbReference type="ARBA" id="ARBA00022840"/>
    </source>
</evidence>
<keyword evidence="8" id="KW-0902">Two-component regulatory system</keyword>
<dbReference type="CDD" id="cd00130">
    <property type="entry name" value="PAS"/>
    <property type="match status" value="1"/>
</dbReference>
<evidence type="ECO:0000256" key="8">
    <source>
        <dbReference type="ARBA" id="ARBA00023012"/>
    </source>
</evidence>
<dbReference type="InterPro" id="IPR005467">
    <property type="entry name" value="His_kinase_dom"/>
</dbReference>
<comment type="caution">
    <text evidence="11">The sequence shown here is derived from an EMBL/GenBank/DDBJ whole genome shotgun (WGS) entry which is preliminary data.</text>
</comment>
<feature type="domain" description="Histidine kinase" evidence="9">
    <location>
        <begin position="142"/>
        <end position="349"/>
    </location>
</feature>
<evidence type="ECO:0000256" key="2">
    <source>
        <dbReference type="ARBA" id="ARBA00012438"/>
    </source>
</evidence>
<proteinExistence type="predicted"/>
<dbReference type="PROSITE" id="PS50109">
    <property type="entry name" value="HIS_KIN"/>
    <property type="match status" value="1"/>
</dbReference>
<organism evidence="11 12">
    <name type="scientific">Psychrobacillus faecigallinarum</name>
    <dbReference type="NCBI Taxonomy" id="2762235"/>
    <lineage>
        <taxon>Bacteria</taxon>
        <taxon>Bacillati</taxon>
        <taxon>Bacillota</taxon>
        <taxon>Bacilli</taxon>
        <taxon>Bacillales</taxon>
        <taxon>Bacillaceae</taxon>
        <taxon>Psychrobacillus</taxon>
    </lineage>
</organism>
<dbReference type="InterPro" id="IPR036890">
    <property type="entry name" value="HATPase_C_sf"/>
</dbReference>
<evidence type="ECO:0000256" key="4">
    <source>
        <dbReference type="ARBA" id="ARBA00022679"/>
    </source>
</evidence>
<dbReference type="SMART" id="SM00387">
    <property type="entry name" value="HATPase_c"/>
    <property type="match status" value="1"/>
</dbReference>
<dbReference type="InterPro" id="IPR003661">
    <property type="entry name" value="HisK_dim/P_dom"/>
</dbReference>
<dbReference type="Proteomes" id="UP000640786">
    <property type="component" value="Unassembled WGS sequence"/>
</dbReference>
<accession>A0ABR8R540</accession>
<keyword evidence="3" id="KW-0597">Phosphoprotein</keyword>
<evidence type="ECO:0000256" key="6">
    <source>
        <dbReference type="ARBA" id="ARBA00022777"/>
    </source>
</evidence>
<dbReference type="InterPro" id="IPR035965">
    <property type="entry name" value="PAS-like_dom_sf"/>
</dbReference>
<dbReference type="Pfam" id="PF00512">
    <property type="entry name" value="HisKA"/>
    <property type="match status" value="1"/>
</dbReference>
<evidence type="ECO:0000256" key="3">
    <source>
        <dbReference type="ARBA" id="ARBA00022553"/>
    </source>
</evidence>
<comment type="catalytic activity">
    <reaction evidence="1">
        <text>ATP + protein L-histidine = ADP + protein N-phospho-L-histidine.</text>
        <dbReference type="EC" id="2.7.13.3"/>
    </reaction>
</comment>
<gene>
    <name evidence="11" type="ORF">H9650_02225</name>
</gene>
<dbReference type="RefSeq" id="WP_186318117.1">
    <property type="nucleotide sequence ID" value="NZ_JACSQO010000001.1"/>
</dbReference>
<dbReference type="SUPFAM" id="SSF55785">
    <property type="entry name" value="PYP-like sensor domain (PAS domain)"/>
    <property type="match status" value="1"/>
</dbReference>
<keyword evidence="5" id="KW-0547">Nucleotide-binding</keyword>
<sequence>MLAEYEYKQRFEQVFQLFSSGLIFISEEGKIIDANPYIEKVLGLDRTELLKMSSKALLNMLSLKGEIKKTFLQDLSTNGQAEFFCELQTYMGDYKYLHSIVSKQSDSNIFLMEIHDESEKMFMKKRLDHNESLSTLGQLAASIAHEIRNPMTSLKGFTQLLLKTATDDGKRYLDVIDHEINRMEDILTEFLQVSKPCNNEYTYFEVDQLITEVAGFMSPQSLMKAIEINIINEIYPNNKVFGNRNLLKQVFINAIKNAIESMEKSGNIEIRISLYSNCTISVKVVDQGSGIEKQDIENIFKPFFTTKSAGTGLGLSHSYEVIEAHGGKIEVESNVGIGTTFNFLLPLHGTC</sequence>
<dbReference type="SUPFAM" id="SSF47384">
    <property type="entry name" value="Homodimeric domain of signal transducing histidine kinase"/>
    <property type="match status" value="1"/>
</dbReference>
<keyword evidence="7" id="KW-0067">ATP-binding</keyword>
<dbReference type="PRINTS" id="PR00344">
    <property type="entry name" value="BCTRLSENSOR"/>
</dbReference>
<feature type="domain" description="PAS" evidence="10">
    <location>
        <begin position="7"/>
        <end position="50"/>
    </location>
</feature>